<dbReference type="EMBL" id="FNGA01000004">
    <property type="protein sequence ID" value="SDL38972.1"/>
    <property type="molecule type" value="Genomic_DNA"/>
</dbReference>
<feature type="transmembrane region" description="Helical" evidence="8">
    <location>
        <begin position="398"/>
        <end position="417"/>
    </location>
</feature>
<gene>
    <name evidence="9" type="ORF">SAMN05660337_2876</name>
</gene>
<keyword evidence="2" id="KW-1003">Cell membrane</keyword>
<dbReference type="InterPro" id="IPR050297">
    <property type="entry name" value="LipidA_mod_glycosyltrf_83"/>
</dbReference>
<keyword evidence="3" id="KW-0328">Glycosyltransferase</keyword>
<feature type="transmembrane region" description="Helical" evidence="8">
    <location>
        <begin position="423"/>
        <end position="441"/>
    </location>
</feature>
<dbReference type="GO" id="GO:0005886">
    <property type="term" value="C:plasma membrane"/>
    <property type="evidence" value="ECO:0007669"/>
    <property type="project" value="UniProtKB-SubCell"/>
</dbReference>
<feature type="transmembrane region" description="Helical" evidence="8">
    <location>
        <begin position="315"/>
        <end position="348"/>
    </location>
</feature>
<protein>
    <submittedName>
        <fullName evidence="9">4-amino-4-deoxy-L-arabinose transferase</fullName>
    </submittedName>
</protein>
<reference evidence="10" key="1">
    <citation type="submission" date="2016-10" db="EMBL/GenBank/DDBJ databases">
        <authorList>
            <person name="Varghese N."/>
            <person name="Submissions S."/>
        </authorList>
    </citation>
    <scope>NUCLEOTIDE SEQUENCE [LARGE SCALE GENOMIC DNA]</scope>
    <source>
        <strain evidence="10">DSM 16995</strain>
    </source>
</reference>
<feature type="transmembrane region" description="Helical" evidence="8">
    <location>
        <begin position="217"/>
        <end position="238"/>
    </location>
</feature>
<evidence type="ECO:0000256" key="5">
    <source>
        <dbReference type="ARBA" id="ARBA00022692"/>
    </source>
</evidence>
<proteinExistence type="predicted"/>
<keyword evidence="6 8" id="KW-1133">Transmembrane helix</keyword>
<dbReference type="GO" id="GO:0016763">
    <property type="term" value="F:pentosyltransferase activity"/>
    <property type="evidence" value="ECO:0007669"/>
    <property type="project" value="TreeGrafter"/>
</dbReference>
<feature type="transmembrane region" description="Helical" evidence="8">
    <location>
        <begin position="268"/>
        <end position="289"/>
    </location>
</feature>
<keyword evidence="5 8" id="KW-0812">Transmembrane</keyword>
<evidence type="ECO:0000256" key="3">
    <source>
        <dbReference type="ARBA" id="ARBA00022676"/>
    </source>
</evidence>
<evidence type="ECO:0000256" key="4">
    <source>
        <dbReference type="ARBA" id="ARBA00022679"/>
    </source>
</evidence>
<name>A0A1G9JNT8_9BACT</name>
<evidence type="ECO:0000256" key="7">
    <source>
        <dbReference type="ARBA" id="ARBA00023136"/>
    </source>
</evidence>
<evidence type="ECO:0000256" key="8">
    <source>
        <dbReference type="SAM" id="Phobius"/>
    </source>
</evidence>
<feature type="transmembrane region" description="Helical" evidence="8">
    <location>
        <begin position="93"/>
        <end position="116"/>
    </location>
</feature>
<dbReference type="GO" id="GO:0009103">
    <property type="term" value="P:lipopolysaccharide biosynthetic process"/>
    <property type="evidence" value="ECO:0007669"/>
    <property type="project" value="UniProtKB-ARBA"/>
</dbReference>
<feature type="transmembrane region" description="Helical" evidence="8">
    <location>
        <begin position="122"/>
        <end position="140"/>
    </location>
</feature>
<feature type="transmembrane region" description="Helical" evidence="8">
    <location>
        <begin position="368"/>
        <end position="386"/>
    </location>
</feature>
<dbReference type="PANTHER" id="PTHR33908:SF3">
    <property type="entry name" value="UNDECAPRENYL PHOSPHATE-ALPHA-4-AMINO-4-DEOXY-L-ARABINOSE ARABINOSYL TRANSFERASE"/>
    <property type="match status" value="1"/>
</dbReference>
<dbReference type="AlphaFoldDB" id="A0A1G9JNT8"/>
<sequence>MNNNTSPIWDFMEKHPWISVIMIIAMQSIFTMDYRSLWFSDEVRYAEVYHQMKDAGHWLVMYLNGVPYPDKPPVYFWFLSIIDAVTPADGISVFFLGSAVSAGIFLLSTVALARTLGCGRKTTLATGLVLLTNIFFIGIAHYSRMDLLFASFIIWANICLFKGFHSKHAPNWIISAFVLMGIATLTKGPLGIVFPILTAVCYLIWKKKLPLFRSKAVLKGFAILAVILLAWIIGAILVDGTSFIHNIFYKQIYERAVSSFHHEEPFQYYLIAFPLAWLPWSMAIFALPLKKLFNISHWRNVTALRESSLNDGRDWAWIMFISGFVMLTCLSIKVLIYILPLFAPLAILTAKGLMGEGDNPPAINSKKLWTAVACVYLLFAVAAPFAEIFFPFDFAIKGLSLTVLILGLGGLALLATRSSGKKTGLLIMAVTMTLWIQPLALKTLPSLDPLMSPRMTGEIMKEYIDQGSYPLAHKIYSGIFSYYAGTNIHETSDFKEIERILEEQDKVILVMQRKYFDRWENCPEGVTIINEQFISDRPYVLLRK</sequence>
<feature type="transmembrane region" description="Helical" evidence="8">
    <location>
        <begin position="147"/>
        <end position="166"/>
    </location>
</feature>
<keyword evidence="7 8" id="KW-0472">Membrane</keyword>
<evidence type="ECO:0000256" key="1">
    <source>
        <dbReference type="ARBA" id="ARBA00004651"/>
    </source>
</evidence>
<feature type="transmembrane region" description="Helical" evidence="8">
    <location>
        <begin position="172"/>
        <end position="205"/>
    </location>
</feature>
<dbReference type="OrthoDB" id="9815691at2"/>
<keyword evidence="10" id="KW-1185">Reference proteome</keyword>
<keyword evidence="4 9" id="KW-0808">Transferase</keyword>
<dbReference type="STRING" id="246191.SAMN05660337_2876"/>
<organism evidence="9 10">
    <name type="scientific">Maridesulfovibrio ferrireducens</name>
    <dbReference type="NCBI Taxonomy" id="246191"/>
    <lineage>
        <taxon>Bacteria</taxon>
        <taxon>Pseudomonadati</taxon>
        <taxon>Thermodesulfobacteriota</taxon>
        <taxon>Desulfovibrionia</taxon>
        <taxon>Desulfovibrionales</taxon>
        <taxon>Desulfovibrionaceae</taxon>
        <taxon>Maridesulfovibrio</taxon>
    </lineage>
</organism>
<dbReference type="GO" id="GO:0010041">
    <property type="term" value="P:response to iron(III) ion"/>
    <property type="evidence" value="ECO:0007669"/>
    <property type="project" value="TreeGrafter"/>
</dbReference>
<evidence type="ECO:0000313" key="10">
    <source>
        <dbReference type="Proteomes" id="UP000199053"/>
    </source>
</evidence>
<evidence type="ECO:0000313" key="9">
    <source>
        <dbReference type="EMBL" id="SDL38972.1"/>
    </source>
</evidence>
<dbReference type="RefSeq" id="WP_092162311.1">
    <property type="nucleotide sequence ID" value="NZ_FNGA01000004.1"/>
</dbReference>
<dbReference type="PANTHER" id="PTHR33908">
    <property type="entry name" value="MANNOSYLTRANSFERASE YKCB-RELATED"/>
    <property type="match status" value="1"/>
</dbReference>
<accession>A0A1G9JNT8</accession>
<comment type="subcellular location">
    <subcellularLocation>
        <location evidence="1">Cell membrane</location>
        <topology evidence="1">Multi-pass membrane protein</topology>
    </subcellularLocation>
</comment>
<dbReference type="Proteomes" id="UP000199053">
    <property type="component" value="Unassembled WGS sequence"/>
</dbReference>
<feature type="transmembrane region" description="Helical" evidence="8">
    <location>
        <begin position="16"/>
        <end position="34"/>
    </location>
</feature>
<evidence type="ECO:0000256" key="2">
    <source>
        <dbReference type="ARBA" id="ARBA00022475"/>
    </source>
</evidence>
<evidence type="ECO:0000256" key="6">
    <source>
        <dbReference type="ARBA" id="ARBA00022989"/>
    </source>
</evidence>